<comment type="similarity">
    <text evidence="3 4">Belongs to the TRAFAC class myosin-kinesin ATPase superfamily. Kinesin family.</text>
</comment>
<evidence type="ECO:0000256" key="3">
    <source>
        <dbReference type="PROSITE-ProRule" id="PRU00283"/>
    </source>
</evidence>
<dbReference type="GO" id="GO:0005874">
    <property type="term" value="C:microtubule"/>
    <property type="evidence" value="ECO:0007669"/>
    <property type="project" value="UniProtKB-KW"/>
</dbReference>
<dbReference type="SUPFAM" id="SSF52540">
    <property type="entry name" value="P-loop containing nucleoside triphosphate hydrolases"/>
    <property type="match status" value="1"/>
</dbReference>
<name>A0A6P3XB20_DINQU</name>
<evidence type="ECO:0000256" key="4">
    <source>
        <dbReference type="RuleBase" id="RU000394"/>
    </source>
</evidence>
<keyword evidence="3 4" id="KW-0505">Motor protein</keyword>
<dbReference type="InterPro" id="IPR027417">
    <property type="entry name" value="P-loop_NTPase"/>
</dbReference>
<sequence length="405" mass="44072">MANIKVAVRVRPISVRESKLTGSQVVVRAEPNEISLTNLKVSSSKAGDSRERTRRYGFDYCFDSSDPEAKNYATQATIYQSLGQSILDAMFAGYNSCLVAYGQSASGKTYTMMGTKEDPGLIPRLCEGLFSRVEQEDGRERIYHVTISYLEIYNEKVRDLLKPSATASGLRVREHPRLGPYVQGLTHHVVRTLGSLMSYVEEGTKARKTASTLQNPSSSRSHALLTVGLSQEAANGERTLGVCRRQDAAPRGGSKLHLVDLAGSESAATCGGVHRLKEGMNINKSLVALGNVISALAERGSTGSGPGRRYIPYRDSSLTWLLKDALGGNATTIMLATISPASGSYNETAHTLRFAQRAQSVVNRPVVNEDPVARLIRELRDEVARLKSLLLEKLRCTSEALTGHI</sequence>
<accession>A0A6P3XB20</accession>
<dbReference type="Pfam" id="PF00225">
    <property type="entry name" value="Kinesin"/>
    <property type="match status" value="1"/>
</dbReference>
<dbReference type="GeneID" id="106744661"/>
<dbReference type="KEGG" id="dqu:106744661"/>
<dbReference type="OrthoDB" id="3176171at2759"/>
<dbReference type="AlphaFoldDB" id="A0A6P3XB20"/>
<dbReference type="PANTHER" id="PTHR47117">
    <property type="entry name" value="STAR-RELATED LIPID TRANSFER PROTEIN 9"/>
    <property type="match status" value="1"/>
</dbReference>
<evidence type="ECO:0000313" key="6">
    <source>
        <dbReference type="Proteomes" id="UP000515204"/>
    </source>
</evidence>
<evidence type="ECO:0000259" key="5">
    <source>
        <dbReference type="PROSITE" id="PS50067"/>
    </source>
</evidence>
<dbReference type="InterPro" id="IPR019821">
    <property type="entry name" value="Kinesin_motor_CS"/>
</dbReference>
<dbReference type="PROSITE" id="PS50067">
    <property type="entry name" value="KINESIN_MOTOR_2"/>
    <property type="match status" value="1"/>
</dbReference>
<keyword evidence="2 3" id="KW-0067">ATP-binding</keyword>
<keyword evidence="6" id="KW-1185">Reference proteome</keyword>
<organism evidence="6 7">
    <name type="scientific">Dinoponera quadriceps</name>
    <name type="common">South American ant</name>
    <dbReference type="NCBI Taxonomy" id="609295"/>
    <lineage>
        <taxon>Eukaryota</taxon>
        <taxon>Metazoa</taxon>
        <taxon>Ecdysozoa</taxon>
        <taxon>Arthropoda</taxon>
        <taxon>Hexapoda</taxon>
        <taxon>Insecta</taxon>
        <taxon>Pterygota</taxon>
        <taxon>Neoptera</taxon>
        <taxon>Endopterygota</taxon>
        <taxon>Hymenoptera</taxon>
        <taxon>Apocrita</taxon>
        <taxon>Aculeata</taxon>
        <taxon>Formicoidea</taxon>
        <taxon>Formicidae</taxon>
        <taxon>Ponerinae</taxon>
        <taxon>Ponerini</taxon>
        <taxon>Dinoponera</taxon>
    </lineage>
</organism>
<keyword evidence="1 3" id="KW-0547">Nucleotide-binding</keyword>
<keyword evidence="4" id="KW-0493">Microtubule</keyword>
<dbReference type="PROSITE" id="PS00411">
    <property type="entry name" value="KINESIN_MOTOR_1"/>
    <property type="match status" value="1"/>
</dbReference>
<dbReference type="GO" id="GO:0008017">
    <property type="term" value="F:microtubule binding"/>
    <property type="evidence" value="ECO:0007669"/>
    <property type="project" value="InterPro"/>
</dbReference>
<gene>
    <name evidence="7" type="primary">LOC106744661</name>
</gene>
<dbReference type="Gene3D" id="3.40.850.10">
    <property type="entry name" value="Kinesin motor domain"/>
    <property type="match status" value="1"/>
</dbReference>
<feature type="domain" description="Kinesin motor" evidence="5">
    <location>
        <begin position="3"/>
        <end position="361"/>
    </location>
</feature>
<proteinExistence type="inferred from homology"/>
<dbReference type="InterPro" id="IPR036961">
    <property type="entry name" value="Kinesin_motor_dom_sf"/>
</dbReference>
<reference evidence="7" key="1">
    <citation type="submission" date="2025-08" db="UniProtKB">
        <authorList>
            <consortium name="RefSeq"/>
        </authorList>
    </citation>
    <scope>IDENTIFICATION</scope>
</reference>
<feature type="binding site" evidence="3">
    <location>
        <begin position="102"/>
        <end position="109"/>
    </location>
    <ligand>
        <name>ATP</name>
        <dbReference type="ChEBI" id="CHEBI:30616"/>
    </ligand>
</feature>
<dbReference type="PRINTS" id="PR00380">
    <property type="entry name" value="KINESINHEAVY"/>
</dbReference>
<dbReference type="InterPro" id="IPR001752">
    <property type="entry name" value="Kinesin_motor_dom"/>
</dbReference>
<evidence type="ECO:0000256" key="1">
    <source>
        <dbReference type="ARBA" id="ARBA00022741"/>
    </source>
</evidence>
<protein>
    <recommendedName>
        <fullName evidence="4">Kinesin-like protein</fullName>
    </recommendedName>
</protein>
<dbReference type="GO" id="GO:0003777">
    <property type="term" value="F:microtubule motor activity"/>
    <property type="evidence" value="ECO:0007669"/>
    <property type="project" value="InterPro"/>
</dbReference>
<evidence type="ECO:0000313" key="7">
    <source>
        <dbReference type="RefSeq" id="XP_014475079.1"/>
    </source>
</evidence>
<dbReference type="GO" id="GO:0005524">
    <property type="term" value="F:ATP binding"/>
    <property type="evidence" value="ECO:0007669"/>
    <property type="project" value="UniProtKB-UniRule"/>
</dbReference>
<dbReference type="GO" id="GO:0007018">
    <property type="term" value="P:microtubule-based movement"/>
    <property type="evidence" value="ECO:0007669"/>
    <property type="project" value="InterPro"/>
</dbReference>
<dbReference type="SMART" id="SM00129">
    <property type="entry name" value="KISc"/>
    <property type="match status" value="1"/>
</dbReference>
<dbReference type="Proteomes" id="UP000515204">
    <property type="component" value="Unplaced"/>
</dbReference>
<evidence type="ECO:0000256" key="2">
    <source>
        <dbReference type="ARBA" id="ARBA00022840"/>
    </source>
</evidence>
<dbReference type="PANTHER" id="PTHR47117:SF1">
    <property type="entry name" value="STAR-RELATED LIPID TRANSFER PROTEIN 9"/>
    <property type="match status" value="1"/>
</dbReference>
<dbReference type="RefSeq" id="XP_014475079.1">
    <property type="nucleotide sequence ID" value="XM_014619593.1"/>
</dbReference>